<feature type="transmembrane region" description="Helical" evidence="7">
    <location>
        <begin position="836"/>
        <end position="859"/>
    </location>
</feature>
<sequence>MDKKTEAEENGTQEKENTEEKSNFIVRCTNFVNTALETGFSRFGLLVGTHPGKTIAVTLIFALLCLSGLVRFEQESRGEKLWVEQSSQYVTDQNWVRDHFPTRIRYIQILLKGSDVLTPNGLKQMLNVDKMVQGMFANDSNSALHWKNRRFDTPTQSLIELWPGLDAAAVDSMTKDDILRIVNEDPLISPIRNRNISIDSYLSGISRNSTRHIVQASVARMTYFQKFDVVLDKSTGMWKDEYGTQWEKEFAVVIRQTSFPGYEVFYSTLESFVKAGLDAIGNDYGLLFSGYALIITYVAFQLGKFSRLKHKVWLAAVGIIMVGLAFAVAMGLCAGAGVIYGPVHSILPFLMLGIGVDDLFVIIQTWDNVCMEPTKIQESVPEKISRTMKHAGVAITVTSFTDICAFLIGATTVLPALRSFCIYAGVGILMLYIYAATFFVAFLTIDAKRQEMNRDACCCYRLPEDWQPMACSNKRFLNDVLKRFGKILLTIPGKVIVVLLTGTLFGFGLYGILQLDQNFDPDWFLPRDSDEFLFRQNFRQFFPSHGAKTAVYVGKVDYFAEQKNLHALYDKMRWDSTIQESSVVSWYDHFITHLKNDPVKKTYLTNENIVSNETFFYDNLRQFLDGDGLAYKSSFDYNNNTMEIKGTRFLMSHKNIMETKKQIEAMDNIRQKATSVSFQSSKTTFSKTAFVFGDEYIRWQTNRIVGEELFRNLILAGVCVFLVTLFLIANLWTCLMVLMCVGFSLTNICGYMYYWDLSIDMIISTILVISLGFAVDYSGHIGHAFMAARKGTRNDRALTAISEIGPAVLNGGISTFLAFCLLAGSKSYAFQTFFKVFFLVVSIGLFHGLVFLPVLLSIIGPRAYLETESPTPEKANEEECSNSSTSSTTEGDSTPKKNKVHVEYKSCSEGKEDGNIGIENLNYVTS</sequence>
<comment type="subcellular location">
    <subcellularLocation>
        <location evidence="1">Membrane</location>
        <topology evidence="1">Multi-pass membrane protein</topology>
    </subcellularLocation>
</comment>
<dbReference type="InterPro" id="IPR051697">
    <property type="entry name" value="Patched_domain-protein"/>
</dbReference>
<dbReference type="GO" id="GO:0016020">
    <property type="term" value="C:membrane"/>
    <property type="evidence" value="ECO:0007669"/>
    <property type="project" value="UniProtKB-SubCell"/>
</dbReference>
<feature type="region of interest" description="Disordered" evidence="6">
    <location>
        <begin position="867"/>
        <end position="900"/>
    </location>
</feature>
<keyword evidence="5 7" id="KW-0472">Membrane</keyword>
<dbReference type="OrthoDB" id="6510177at2759"/>
<name>A0A7M5XD12_9CNID</name>
<dbReference type="PANTHER" id="PTHR10796">
    <property type="entry name" value="PATCHED-RELATED"/>
    <property type="match status" value="1"/>
</dbReference>
<evidence type="ECO:0000256" key="5">
    <source>
        <dbReference type="ARBA" id="ARBA00023136"/>
    </source>
</evidence>
<dbReference type="Pfam" id="PF12349">
    <property type="entry name" value="Sterol-sensing"/>
    <property type="match status" value="1"/>
</dbReference>
<dbReference type="PROSITE" id="PS50156">
    <property type="entry name" value="SSD"/>
    <property type="match status" value="1"/>
</dbReference>
<keyword evidence="10" id="KW-1185">Reference proteome</keyword>
<feature type="transmembrane region" description="Helical" evidence="7">
    <location>
        <begin position="800"/>
        <end position="824"/>
    </location>
</feature>
<dbReference type="RefSeq" id="XP_066935845.1">
    <property type="nucleotide sequence ID" value="XM_067079744.1"/>
</dbReference>
<evidence type="ECO:0000256" key="2">
    <source>
        <dbReference type="ARBA" id="ARBA00005585"/>
    </source>
</evidence>
<dbReference type="EnsemblMetazoa" id="CLYHEMT021384.1">
    <property type="protein sequence ID" value="CLYHEMP021384.1"/>
    <property type="gene ID" value="CLYHEMG021384"/>
</dbReference>
<dbReference type="PANTHER" id="PTHR10796:SF130">
    <property type="entry name" value="PATCHED DOMAIN-CONTAINING PROTEIN 3-LIKE PROTEIN"/>
    <property type="match status" value="1"/>
</dbReference>
<keyword evidence="3 7" id="KW-0812">Transmembrane</keyword>
<dbReference type="InterPro" id="IPR000731">
    <property type="entry name" value="SSD"/>
</dbReference>
<feature type="transmembrane region" description="Helical" evidence="7">
    <location>
        <begin position="312"/>
        <end position="340"/>
    </location>
</feature>
<dbReference type="SUPFAM" id="SSF82866">
    <property type="entry name" value="Multidrug efflux transporter AcrB transmembrane domain"/>
    <property type="match status" value="2"/>
</dbReference>
<feature type="transmembrane region" description="Helical" evidence="7">
    <location>
        <begin position="709"/>
        <end position="728"/>
    </location>
</feature>
<proteinExistence type="inferred from homology"/>
<protein>
    <recommendedName>
        <fullName evidence="8">SSD domain-containing protein</fullName>
    </recommendedName>
</protein>
<evidence type="ECO:0000313" key="10">
    <source>
        <dbReference type="Proteomes" id="UP000594262"/>
    </source>
</evidence>
<reference evidence="9" key="1">
    <citation type="submission" date="2021-01" db="UniProtKB">
        <authorList>
            <consortium name="EnsemblMetazoa"/>
        </authorList>
    </citation>
    <scope>IDENTIFICATION</scope>
</reference>
<feature type="transmembrane region" description="Helical" evidence="7">
    <location>
        <begin position="393"/>
        <end position="416"/>
    </location>
</feature>
<evidence type="ECO:0000259" key="8">
    <source>
        <dbReference type="PROSITE" id="PS50156"/>
    </source>
</evidence>
<keyword evidence="4 7" id="KW-1133">Transmembrane helix</keyword>
<accession>A0A7M5XD12</accession>
<dbReference type="InterPro" id="IPR053958">
    <property type="entry name" value="HMGCR/SNAP/NPC1-like_SSD"/>
</dbReference>
<comment type="similarity">
    <text evidence="2">Belongs to the patched family.</text>
</comment>
<dbReference type="InterPro" id="IPR004869">
    <property type="entry name" value="MMPL_dom"/>
</dbReference>
<feature type="transmembrane region" description="Helical" evidence="7">
    <location>
        <begin position="346"/>
        <end position="366"/>
    </location>
</feature>
<dbReference type="Gene3D" id="1.20.1640.10">
    <property type="entry name" value="Multidrug efflux transporter AcrB transmembrane domain"/>
    <property type="match status" value="2"/>
</dbReference>
<dbReference type="Pfam" id="PF03176">
    <property type="entry name" value="MMPL"/>
    <property type="match status" value="1"/>
</dbReference>
<feature type="transmembrane region" description="Helical" evidence="7">
    <location>
        <begin position="735"/>
        <end position="755"/>
    </location>
</feature>
<feature type="compositionally biased region" description="Low complexity" evidence="6">
    <location>
        <begin position="881"/>
        <end position="892"/>
    </location>
</feature>
<dbReference type="AlphaFoldDB" id="A0A7M5XD12"/>
<dbReference type="Proteomes" id="UP000594262">
    <property type="component" value="Unplaced"/>
</dbReference>
<evidence type="ECO:0000313" key="9">
    <source>
        <dbReference type="EnsemblMetazoa" id="CLYHEMP021384.1"/>
    </source>
</evidence>
<feature type="domain" description="SSD" evidence="8">
    <location>
        <begin position="283"/>
        <end position="445"/>
    </location>
</feature>
<evidence type="ECO:0000256" key="4">
    <source>
        <dbReference type="ARBA" id="ARBA00022989"/>
    </source>
</evidence>
<organism evidence="9 10">
    <name type="scientific">Clytia hemisphaerica</name>
    <dbReference type="NCBI Taxonomy" id="252671"/>
    <lineage>
        <taxon>Eukaryota</taxon>
        <taxon>Metazoa</taxon>
        <taxon>Cnidaria</taxon>
        <taxon>Hydrozoa</taxon>
        <taxon>Hydroidolina</taxon>
        <taxon>Leptothecata</taxon>
        <taxon>Obeliida</taxon>
        <taxon>Clytiidae</taxon>
        <taxon>Clytia</taxon>
    </lineage>
</organism>
<feature type="transmembrane region" description="Helical" evidence="7">
    <location>
        <begin position="284"/>
        <end position="300"/>
    </location>
</feature>
<feature type="transmembrane region" description="Helical" evidence="7">
    <location>
        <begin position="761"/>
        <end position="779"/>
    </location>
</feature>
<dbReference type="GeneID" id="136823557"/>
<feature type="transmembrane region" description="Helical" evidence="7">
    <location>
        <begin position="422"/>
        <end position="445"/>
    </location>
</feature>
<evidence type="ECO:0000256" key="6">
    <source>
        <dbReference type="SAM" id="MobiDB-lite"/>
    </source>
</evidence>
<evidence type="ECO:0000256" key="7">
    <source>
        <dbReference type="SAM" id="Phobius"/>
    </source>
</evidence>
<feature type="transmembrane region" description="Helical" evidence="7">
    <location>
        <begin position="491"/>
        <end position="513"/>
    </location>
</feature>
<evidence type="ECO:0000256" key="3">
    <source>
        <dbReference type="ARBA" id="ARBA00022692"/>
    </source>
</evidence>
<evidence type="ECO:0000256" key="1">
    <source>
        <dbReference type="ARBA" id="ARBA00004141"/>
    </source>
</evidence>